<evidence type="ECO:0000256" key="1">
    <source>
        <dbReference type="SAM" id="MobiDB-lite"/>
    </source>
</evidence>
<reference evidence="2 3" key="1">
    <citation type="submission" date="2018-07" db="EMBL/GenBank/DDBJ databases">
        <title>The genomes of Aspergillus section Nigri reveals drivers in fungal speciation.</title>
        <authorList>
            <consortium name="DOE Joint Genome Institute"/>
            <person name="Vesth T.C."/>
            <person name="Nybo J."/>
            <person name="Theobald S."/>
            <person name="Brandl J."/>
            <person name="Frisvad J.C."/>
            <person name="Nielsen K.F."/>
            <person name="Lyhne E.K."/>
            <person name="Kogle M.E."/>
            <person name="Kuo A."/>
            <person name="Riley R."/>
            <person name="Clum A."/>
            <person name="Nolan M."/>
            <person name="Lipzen A."/>
            <person name="Salamov A."/>
            <person name="Henrissat B."/>
            <person name="Wiebenga A."/>
            <person name="De vries R.P."/>
            <person name="Grigoriev I.V."/>
            <person name="Mortensen U.H."/>
            <person name="Andersen M.R."/>
            <person name="Baker S.E."/>
        </authorList>
    </citation>
    <scope>NUCLEOTIDE SEQUENCE [LARGE SCALE GENOMIC DNA]</scope>
    <source>
        <strain evidence="2 3">CBS 139.54b</strain>
    </source>
</reference>
<protein>
    <submittedName>
        <fullName evidence="2">Uncharacterized protein</fullName>
    </submittedName>
</protein>
<keyword evidence="3" id="KW-1185">Reference proteome</keyword>
<feature type="region of interest" description="Disordered" evidence="1">
    <location>
        <begin position="56"/>
        <end position="80"/>
    </location>
</feature>
<dbReference type="Proteomes" id="UP000253729">
    <property type="component" value="Unassembled WGS sequence"/>
</dbReference>
<evidence type="ECO:0000313" key="2">
    <source>
        <dbReference type="EMBL" id="RDH31341.1"/>
    </source>
</evidence>
<feature type="compositionally biased region" description="Polar residues" evidence="1">
    <location>
        <begin position="57"/>
        <end position="66"/>
    </location>
</feature>
<organism evidence="2 3">
    <name type="scientific">Aspergillus welwitschiae</name>
    <dbReference type="NCBI Taxonomy" id="1341132"/>
    <lineage>
        <taxon>Eukaryota</taxon>
        <taxon>Fungi</taxon>
        <taxon>Dikarya</taxon>
        <taxon>Ascomycota</taxon>
        <taxon>Pezizomycotina</taxon>
        <taxon>Eurotiomycetes</taxon>
        <taxon>Eurotiomycetidae</taxon>
        <taxon>Eurotiales</taxon>
        <taxon>Aspergillaceae</taxon>
        <taxon>Aspergillus</taxon>
        <taxon>Aspergillus subgen. Circumdati</taxon>
    </lineage>
</organism>
<gene>
    <name evidence="2" type="ORF">BDQ94DRAFT_147218</name>
</gene>
<dbReference type="GeneID" id="38135338"/>
<accession>A0A3F3PWV2</accession>
<name>A0A3F3PWV2_9EURO</name>
<dbReference type="AlphaFoldDB" id="A0A3F3PWV2"/>
<dbReference type="RefSeq" id="XP_026624363.1">
    <property type="nucleotide sequence ID" value="XM_026766982.1"/>
</dbReference>
<proteinExistence type="predicted"/>
<evidence type="ECO:0000313" key="3">
    <source>
        <dbReference type="Proteomes" id="UP000253729"/>
    </source>
</evidence>
<dbReference type="EMBL" id="KZ852055">
    <property type="protein sequence ID" value="RDH31341.1"/>
    <property type="molecule type" value="Genomic_DNA"/>
</dbReference>
<sequence length="80" mass="9130">MRRWRSLSTDWQSSSFLVADAGADCRCRSSRTLMGWDDKRGIDSSGHILLPAPLWPDSSSPRSSAYQRKRQTNRVLTMQT</sequence>